<dbReference type="InterPro" id="IPR050504">
    <property type="entry name" value="IgSF_BTN/MOG"/>
</dbReference>
<feature type="chain" id="PRO_5044652399" evidence="4">
    <location>
        <begin position="20"/>
        <end position="232"/>
    </location>
</feature>
<evidence type="ECO:0000313" key="8">
    <source>
        <dbReference type="RefSeq" id="XP_030059888.1"/>
    </source>
</evidence>
<evidence type="ECO:0000313" key="6">
    <source>
        <dbReference type="Proteomes" id="UP000515156"/>
    </source>
</evidence>
<dbReference type="PANTHER" id="PTHR24100">
    <property type="entry name" value="BUTYROPHILIN"/>
    <property type="match status" value="1"/>
</dbReference>
<evidence type="ECO:0000259" key="5">
    <source>
        <dbReference type="PROSITE" id="PS50835"/>
    </source>
</evidence>
<dbReference type="GO" id="GO:0005102">
    <property type="term" value="F:signaling receptor binding"/>
    <property type="evidence" value="ECO:0007669"/>
    <property type="project" value="TreeGrafter"/>
</dbReference>
<dbReference type="RefSeq" id="XP_030059888.1">
    <property type="nucleotide sequence ID" value="XM_030204028.1"/>
</dbReference>
<evidence type="ECO:0000313" key="10">
    <source>
        <dbReference type="RefSeq" id="XP_030059890.1"/>
    </source>
</evidence>
<feature type="domain" description="Ig-like" evidence="5">
    <location>
        <begin position="29"/>
        <end position="125"/>
    </location>
</feature>
<dbReference type="KEGG" id="muo:115470667"/>
<keyword evidence="3" id="KW-0393">Immunoglobulin domain</keyword>
<keyword evidence="4" id="KW-0732">Signal</keyword>
<keyword evidence="6" id="KW-1185">Reference proteome</keyword>
<dbReference type="InterPro" id="IPR013106">
    <property type="entry name" value="Ig_V-set"/>
</dbReference>
<proteinExistence type="predicted"/>
<dbReference type="SUPFAM" id="SSF48726">
    <property type="entry name" value="Immunoglobulin"/>
    <property type="match status" value="2"/>
</dbReference>
<feature type="signal peptide" evidence="4">
    <location>
        <begin position="1"/>
        <end position="19"/>
    </location>
</feature>
<dbReference type="InterPro" id="IPR013783">
    <property type="entry name" value="Ig-like_fold"/>
</dbReference>
<dbReference type="OrthoDB" id="9898017at2759"/>
<protein>
    <submittedName>
        <fullName evidence="7 8">Butyrophilin-like protein 9</fullName>
    </submittedName>
</protein>
<dbReference type="InterPro" id="IPR007110">
    <property type="entry name" value="Ig-like_dom"/>
</dbReference>
<gene>
    <name evidence="7" type="primary">LOC115458872</name>
    <name evidence="8 9 10 11" type="synonym">LOC115470667</name>
</gene>
<evidence type="ECO:0000313" key="7">
    <source>
        <dbReference type="RefSeq" id="XP_030044569.1"/>
    </source>
</evidence>
<evidence type="ECO:0000256" key="3">
    <source>
        <dbReference type="ARBA" id="ARBA00023319"/>
    </source>
</evidence>
<dbReference type="PROSITE" id="PS50835">
    <property type="entry name" value="IG_LIKE"/>
    <property type="match status" value="2"/>
</dbReference>
<dbReference type="InterPro" id="IPR036179">
    <property type="entry name" value="Ig-like_dom_sf"/>
</dbReference>
<dbReference type="SMART" id="SM00406">
    <property type="entry name" value="IGv"/>
    <property type="match status" value="1"/>
</dbReference>
<dbReference type="InterPro" id="IPR003599">
    <property type="entry name" value="Ig_sub"/>
</dbReference>
<name>A0A6P7X379_9AMPH</name>
<dbReference type="Proteomes" id="UP000515156">
    <property type="component" value="Chromosome 5"/>
</dbReference>
<dbReference type="KEGG" id="muo:115458872"/>
<dbReference type="GO" id="GO:0009897">
    <property type="term" value="C:external side of plasma membrane"/>
    <property type="evidence" value="ECO:0007669"/>
    <property type="project" value="TreeGrafter"/>
</dbReference>
<keyword evidence="2" id="KW-0472">Membrane</keyword>
<dbReference type="GO" id="GO:0050852">
    <property type="term" value="P:T cell receptor signaling pathway"/>
    <property type="evidence" value="ECO:0007669"/>
    <property type="project" value="TreeGrafter"/>
</dbReference>
<comment type="subcellular location">
    <subcellularLocation>
        <location evidence="1">Membrane</location>
    </subcellularLocation>
</comment>
<reference evidence="7 8" key="1">
    <citation type="submission" date="2025-04" db="UniProtKB">
        <authorList>
            <consortium name="RefSeq"/>
        </authorList>
    </citation>
    <scope>IDENTIFICATION</scope>
</reference>
<dbReference type="RefSeq" id="XP_030044569.1">
    <property type="nucleotide sequence ID" value="XM_030188709.1"/>
</dbReference>
<evidence type="ECO:0000256" key="4">
    <source>
        <dbReference type="SAM" id="SignalP"/>
    </source>
</evidence>
<organism evidence="6 7">
    <name type="scientific">Microcaecilia unicolor</name>
    <dbReference type="NCBI Taxonomy" id="1415580"/>
    <lineage>
        <taxon>Eukaryota</taxon>
        <taxon>Metazoa</taxon>
        <taxon>Chordata</taxon>
        <taxon>Craniata</taxon>
        <taxon>Vertebrata</taxon>
        <taxon>Euteleostomi</taxon>
        <taxon>Amphibia</taxon>
        <taxon>Gymnophiona</taxon>
        <taxon>Siphonopidae</taxon>
        <taxon>Microcaecilia</taxon>
    </lineage>
</organism>
<dbReference type="SMART" id="SM00409">
    <property type="entry name" value="IG"/>
    <property type="match status" value="1"/>
</dbReference>
<dbReference type="GO" id="GO:0001817">
    <property type="term" value="P:regulation of cytokine production"/>
    <property type="evidence" value="ECO:0007669"/>
    <property type="project" value="TreeGrafter"/>
</dbReference>
<accession>A0A6P7X379</accession>
<feature type="domain" description="Ig-like" evidence="5">
    <location>
        <begin position="134"/>
        <end position="217"/>
    </location>
</feature>
<dbReference type="AlphaFoldDB" id="A0A6P7X379"/>
<dbReference type="Gene3D" id="2.60.40.10">
    <property type="entry name" value="Immunoglobulins"/>
    <property type="match status" value="2"/>
</dbReference>
<dbReference type="InterPro" id="IPR053896">
    <property type="entry name" value="BTN3A2-like_Ig-C"/>
</dbReference>
<dbReference type="Pfam" id="PF07686">
    <property type="entry name" value="V-set"/>
    <property type="match status" value="1"/>
</dbReference>
<dbReference type="PANTHER" id="PTHR24100:SF147">
    <property type="entry name" value="BUTYROPHILIN-LIKE 12"/>
    <property type="match status" value="1"/>
</dbReference>
<dbReference type="RefSeq" id="XP_030059891.1">
    <property type="nucleotide sequence ID" value="XM_030204031.1"/>
</dbReference>
<evidence type="ECO:0000313" key="11">
    <source>
        <dbReference type="RefSeq" id="XP_030059891.1"/>
    </source>
</evidence>
<dbReference type="RefSeq" id="XP_030059889.1">
    <property type="nucleotide sequence ID" value="XM_030204029.1"/>
</dbReference>
<dbReference type="Pfam" id="PF22705">
    <property type="entry name" value="C2-set_3"/>
    <property type="match status" value="1"/>
</dbReference>
<evidence type="ECO:0000313" key="9">
    <source>
        <dbReference type="RefSeq" id="XP_030059889.1"/>
    </source>
</evidence>
<sequence>MASFCALLLLLSILGTGGSHEMKARLYTSVVLPCEFPFVQGSENLFISWEKEDNRDIIAVHSFHDSTDHPEEQTAQYRGRTRLSKELSRGVISLELTEVTSSDAGIYMCKAANLNNRGSKEIHLTIDELEADDPKVTVEQRNGEKVLKCVSSGRYKKPRVEWHDRKLNDLTSHAETNVSEAQSDGTRTVESVLNLPFTTNEHYFCHIHEEHLKRSVRAIPSDGKTIELNDEL</sequence>
<dbReference type="GeneID" id="115458872"/>
<dbReference type="RefSeq" id="XP_030059890.1">
    <property type="nucleotide sequence ID" value="XM_030204030.1"/>
</dbReference>
<evidence type="ECO:0000256" key="2">
    <source>
        <dbReference type="ARBA" id="ARBA00023136"/>
    </source>
</evidence>
<evidence type="ECO:0000256" key="1">
    <source>
        <dbReference type="ARBA" id="ARBA00004370"/>
    </source>
</evidence>